<evidence type="ECO:0000256" key="5">
    <source>
        <dbReference type="PIRSR" id="PIRSR000303-1"/>
    </source>
</evidence>
<organism evidence="7 8">
    <name type="scientific">Jimgerdemannia flammicorona</name>
    <dbReference type="NCBI Taxonomy" id="994334"/>
    <lineage>
        <taxon>Eukaryota</taxon>
        <taxon>Fungi</taxon>
        <taxon>Fungi incertae sedis</taxon>
        <taxon>Mucoromycota</taxon>
        <taxon>Mucoromycotina</taxon>
        <taxon>Endogonomycetes</taxon>
        <taxon>Endogonales</taxon>
        <taxon>Endogonaceae</taxon>
        <taxon>Jimgerdemannia</taxon>
    </lineage>
</organism>
<dbReference type="SUPFAM" id="SSF52833">
    <property type="entry name" value="Thioredoxin-like"/>
    <property type="match status" value="1"/>
</dbReference>
<dbReference type="PRINTS" id="PR01011">
    <property type="entry name" value="GLUTPROXDASE"/>
</dbReference>
<proteinExistence type="inferred from homology"/>
<dbReference type="InterPro" id="IPR000889">
    <property type="entry name" value="Glutathione_peroxidase"/>
</dbReference>
<dbReference type="Pfam" id="PF00255">
    <property type="entry name" value="GSHPx"/>
    <property type="match status" value="1"/>
</dbReference>
<evidence type="ECO:0000313" key="8">
    <source>
        <dbReference type="Proteomes" id="UP000274822"/>
    </source>
</evidence>
<dbReference type="InterPro" id="IPR029759">
    <property type="entry name" value="GPX_AS"/>
</dbReference>
<dbReference type="GO" id="GO:0140824">
    <property type="term" value="F:thioredoxin-dependent peroxiredoxin activity"/>
    <property type="evidence" value="ECO:0007669"/>
    <property type="project" value="UniProtKB-EC"/>
</dbReference>
<keyword evidence="2 6" id="KW-0575">Peroxidase</keyword>
<keyword evidence="8" id="KW-1185">Reference proteome</keyword>
<dbReference type="PROSITE" id="PS51355">
    <property type="entry name" value="GLUTATHIONE_PEROXID_3"/>
    <property type="match status" value="1"/>
</dbReference>
<reference evidence="7 8" key="1">
    <citation type="journal article" date="2018" name="New Phytol.">
        <title>Phylogenomics of Endogonaceae and evolution of mycorrhizas within Mucoromycota.</title>
        <authorList>
            <person name="Chang Y."/>
            <person name="Desiro A."/>
            <person name="Na H."/>
            <person name="Sandor L."/>
            <person name="Lipzen A."/>
            <person name="Clum A."/>
            <person name="Barry K."/>
            <person name="Grigoriev I.V."/>
            <person name="Martin F.M."/>
            <person name="Stajich J.E."/>
            <person name="Smith M.E."/>
            <person name="Bonito G."/>
            <person name="Spatafora J.W."/>
        </authorList>
    </citation>
    <scope>NUCLEOTIDE SEQUENCE [LARGE SCALE GENOMIC DNA]</scope>
    <source>
        <strain evidence="7 8">AD002</strain>
    </source>
</reference>
<comment type="similarity">
    <text evidence="1 6">Belongs to the glutathione peroxidase family.</text>
</comment>
<dbReference type="PANTHER" id="PTHR11592:SF78">
    <property type="entry name" value="GLUTATHIONE PEROXIDASE"/>
    <property type="match status" value="1"/>
</dbReference>
<evidence type="ECO:0000256" key="1">
    <source>
        <dbReference type="ARBA" id="ARBA00006926"/>
    </source>
</evidence>
<protein>
    <recommendedName>
        <fullName evidence="6">Glutathione peroxidase</fullName>
    </recommendedName>
</protein>
<evidence type="ECO:0000256" key="4">
    <source>
        <dbReference type="ARBA" id="ARBA00049091"/>
    </source>
</evidence>
<dbReference type="Proteomes" id="UP000274822">
    <property type="component" value="Unassembled WGS sequence"/>
</dbReference>
<evidence type="ECO:0000256" key="3">
    <source>
        <dbReference type="ARBA" id="ARBA00023002"/>
    </source>
</evidence>
<dbReference type="InterPro" id="IPR036249">
    <property type="entry name" value="Thioredoxin-like_sf"/>
</dbReference>
<sequence length="155" mass="17396">MSFYALSALNLARKPVNFESFRGKVVLIVNVASACGYTPQYKGLEQLYKDHQSAGLVILGFPSNQFGRQEPGTNEEISDFCERNYGVTFPLFDKIDVNGPNAHPVYTFLKSQQPGDIKWNFGKFLVDRQGNVVKSYPSSEKPESLLPDIQELLNN</sequence>
<keyword evidence="3 6" id="KW-0560">Oxidoreductase</keyword>
<dbReference type="EMBL" id="RBNJ01007299">
    <property type="protein sequence ID" value="RUS28046.1"/>
    <property type="molecule type" value="Genomic_DNA"/>
</dbReference>
<dbReference type="CDD" id="cd00340">
    <property type="entry name" value="GSH_Peroxidase"/>
    <property type="match status" value="1"/>
</dbReference>
<dbReference type="GO" id="GO:0034599">
    <property type="term" value="P:cellular response to oxidative stress"/>
    <property type="evidence" value="ECO:0007669"/>
    <property type="project" value="TreeGrafter"/>
</dbReference>
<accession>A0A433QE03</accession>
<feature type="active site" evidence="5">
    <location>
        <position position="35"/>
    </location>
</feature>
<comment type="catalytic activity">
    <reaction evidence="4">
        <text>a hydroperoxide + [thioredoxin]-dithiol = an alcohol + [thioredoxin]-disulfide + H2O</text>
        <dbReference type="Rhea" id="RHEA:62620"/>
        <dbReference type="Rhea" id="RHEA-COMP:10698"/>
        <dbReference type="Rhea" id="RHEA-COMP:10700"/>
        <dbReference type="ChEBI" id="CHEBI:15377"/>
        <dbReference type="ChEBI" id="CHEBI:29950"/>
        <dbReference type="ChEBI" id="CHEBI:30879"/>
        <dbReference type="ChEBI" id="CHEBI:35924"/>
        <dbReference type="ChEBI" id="CHEBI:50058"/>
        <dbReference type="EC" id="1.11.1.24"/>
    </reaction>
</comment>
<evidence type="ECO:0000313" key="7">
    <source>
        <dbReference type="EMBL" id="RUS28046.1"/>
    </source>
</evidence>
<dbReference type="PROSITE" id="PS00763">
    <property type="entry name" value="GLUTATHIONE_PEROXID_2"/>
    <property type="match status" value="1"/>
</dbReference>
<dbReference type="PANTHER" id="PTHR11592">
    <property type="entry name" value="GLUTATHIONE PEROXIDASE"/>
    <property type="match status" value="1"/>
</dbReference>
<dbReference type="PROSITE" id="PS00460">
    <property type="entry name" value="GLUTATHIONE_PEROXID_1"/>
    <property type="match status" value="1"/>
</dbReference>
<evidence type="ECO:0000256" key="6">
    <source>
        <dbReference type="RuleBase" id="RU000499"/>
    </source>
</evidence>
<gene>
    <name evidence="7" type="ORF">BC938DRAFT_482399</name>
</gene>
<dbReference type="Gene3D" id="3.40.30.10">
    <property type="entry name" value="Glutaredoxin"/>
    <property type="match status" value="1"/>
</dbReference>
<evidence type="ECO:0000256" key="2">
    <source>
        <dbReference type="ARBA" id="ARBA00022559"/>
    </source>
</evidence>
<name>A0A433QE03_9FUNG</name>
<dbReference type="InterPro" id="IPR029760">
    <property type="entry name" value="GPX_CS"/>
</dbReference>
<comment type="caution">
    <text evidence="7">The sequence shown here is derived from an EMBL/GenBank/DDBJ whole genome shotgun (WGS) entry which is preliminary data.</text>
</comment>
<dbReference type="PIRSF" id="PIRSF000303">
    <property type="entry name" value="Glutathion_perox"/>
    <property type="match status" value="1"/>
</dbReference>
<dbReference type="AlphaFoldDB" id="A0A433QE03"/>
<dbReference type="FunFam" id="3.40.30.10:FF:000010">
    <property type="entry name" value="Glutathione peroxidase"/>
    <property type="match status" value="1"/>
</dbReference>